<name>A0ABT4R3B7_9HYPH</name>
<gene>
    <name evidence="2" type="ORF">OOJ09_29445</name>
</gene>
<evidence type="ECO:0000313" key="3">
    <source>
        <dbReference type="Proteomes" id="UP001152178"/>
    </source>
</evidence>
<proteinExistence type="predicted"/>
<feature type="non-terminal residue" evidence="2">
    <location>
        <position position="242"/>
    </location>
</feature>
<keyword evidence="1" id="KW-0732">Signal</keyword>
<reference evidence="2" key="1">
    <citation type="submission" date="2022-11" db="EMBL/GenBank/DDBJ databases">
        <authorList>
            <person name="Coimbra C."/>
        </authorList>
    </citation>
    <scope>NUCLEOTIDE SEQUENCE</scope>
    <source>
        <strain evidence="2">Jales19</strain>
    </source>
</reference>
<evidence type="ECO:0000313" key="2">
    <source>
        <dbReference type="EMBL" id="MCZ8548316.1"/>
    </source>
</evidence>
<evidence type="ECO:0000256" key="1">
    <source>
        <dbReference type="SAM" id="SignalP"/>
    </source>
</evidence>
<feature type="signal peptide" evidence="1">
    <location>
        <begin position="1"/>
        <end position="20"/>
    </location>
</feature>
<dbReference type="Proteomes" id="UP001152178">
    <property type="component" value="Unassembled WGS sequence"/>
</dbReference>
<dbReference type="EMBL" id="JAPFQA010000024">
    <property type="protein sequence ID" value="MCZ8548316.1"/>
    <property type="molecule type" value="Genomic_DNA"/>
</dbReference>
<protein>
    <submittedName>
        <fullName evidence="2">Uncharacterized protein</fullName>
    </submittedName>
</protein>
<sequence>MRRILFAIASVLFVCASAKAELCQSFVGSTMKGHREVPTANWRTDYPVRYPNPKDMQAWERFNFATQPVDYMNAVLKSARDSFSLKDRRLVGTGKEPWWISEWLDYGTSGREPHMGLTKERGPNPGDLSQTSAAGYQVWAVGFYNLPGAVVLGDIFAEPCNPSLPVALKFPADTASVKFLFTDASTDDVAYLKDAPEFDAIIDAAGSGSDSRPVEQRSLRTVRLLQVDIAVKDPRATDTGWV</sequence>
<comment type="caution">
    <text evidence="2">The sequence shown here is derived from an EMBL/GenBank/DDBJ whole genome shotgun (WGS) entry which is preliminary data.</text>
</comment>
<organism evidence="2 3">
    <name type="scientific">Mesorhizobium qingshengii</name>
    <dbReference type="NCBI Taxonomy" id="1165689"/>
    <lineage>
        <taxon>Bacteria</taxon>
        <taxon>Pseudomonadati</taxon>
        <taxon>Pseudomonadota</taxon>
        <taxon>Alphaproteobacteria</taxon>
        <taxon>Hyphomicrobiales</taxon>
        <taxon>Phyllobacteriaceae</taxon>
        <taxon>Mesorhizobium</taxon>
    </lineage>
</organism>
<accession>A0ABT4R3B7</accession>
<keyword evidence="3" id="KW-1185">Reference proteome</keyword>
<feature type="chain" id="PRO_5046036138" evidence="1">
    <location>
        <begin position="21"/>
        <end position="242"/>
    </location>
</feature>